<evidence type="ECO:0000313" key="2">
    <source>
        <dbReference type="EMBL" id="CAH8373331.1"/>
    </source>
</evidence>
<organism evidence="2 3">
    <name type="scientific">Eruca vesicaria subsp. sativa</name>
    <name type="common">Garden rocket</name>
    <name type="synonym">Eruca sativa</name>
    <dbReference type="NCBI Taxonomy" id="29727"/>
    <lineage>
        <taxon>Eukaryota</taxon>
        <taxon>Viridiplantae</taxon>
        <taxon>Streptophyta</taxon>
        <taxon>Embryophyta</taxon>
        <taxon>Tracheophyta</taxon>
        <taxon>Spermatophyta</taxon>
        <taxon>Magnoliopsida</taxon>
        <taxon>eudicotyledons</taxon>
        <taxon>Gunneridae</taxon>
        <taxon>Pentapetalae</taxon>
        <taxon>rosids</taxon>
        <taxon>malvids</taxon>
        <taxon>Brassicales</taxon>
        <taxon>Brassicaceae</taxon>
        <taxon>Brassiceae</taxon>
        <taxon>Eruca</taxon>
    </lineage>
</organism>
<gene>
    <name evidence="2" type="ORF">ERUC_LOCUS31847</name>
</gene>
<dbReference type="InterPro" id="IPR008880">
    <property type="entry name" value="Trigger_fac_C"/>
</dbReference>
<feature type="domain" description="Trigger factor C-terminal" evidence="1">
    <location>
        <begin position="2"/>
        <end position="67"/>
    </location>
</feature>
<accession>A0ABC8L3X7</accession>
<reference evidence="2 3" key="1">
    <citation type="submission" date="2022-03" db="EMBL/GenBank/DDBJ databases">
        <authorList>
            <person name="Macdonald S."/>
            <person name="Ahmed S."/>
            <person name="Newling K."/>
        </authorList>
    </citation>
    <scope>NUCLEOTIDE SEQUENCE [LARGE SCALE GENOMIC DNA]</scope>
</reference>
<dbReference type="Pfam" id="PF05698">
    <property type="entry name" value="Trigger_C"/>
    <property type="match status" value="1"/>
</dbReference>
<dbReference type="EMBL" id="CAKOAT010441821">
    <property type="protein sequence ID" value="CAH8373331.1"/>
    <property type="molecule type" value="Genomic_DNA"/>
</dbReference>
<comment type="caution">
    <text evidence="2">The sequence shown here is derived from an EMBL/GenBank/DDBJ whole genome shotgun (WGS) entry which is preliminary data.</text>
</comment>
<sequence>MEEEAKKQATDNAILEQIRKMVEIETPQSLFVEQGKQFFGARLLEIQGNMKLNETQLASLTSQKAVNEYLETQ</sequence>
<evidence type="ECO:0000259" key="1">
    <source>
        <dbReference type="Pfam" id="PF05698"/>
    </source>
</evidence>
<dbReference type="Proteomes" id="UP001642260">
    <property type="component" value="Unassembled WGS sequence"/>
</dbReference>
<dbReference type="AlphaFoldDB" id="A0ABC8L3X7"/>
<keyword evidence="3" id="KW-1185">Reference proteome</keyword>
<evidence type="ECO:0000313" key="3">
    <source>
        <dbReference type="Proteomes" id="UP001642260"/>
    </source>
</evidence>
<protein>
    <recommendedName>
        <fullName evidence="1">Trigger factor C-terminal domain-containing protein</fullName>
    </recommendedName>
</protein>
<name>A0ABC8L3X7_ERUVS</name>
<proteinExistence type="predicted"/>